<organism evidence="8 9">
    <name type="scientific">Fictibacillus marinisediminis</name>
    <dbReference type="NCBI Taxonomy" id="2878389"/>
    <lineage>
        <taxon>Bacteria</taxon>
        <taxon>Bacillati</taxon>
        <taxon>Bacillota</taxon>
        <taxon>Bacilli</taxon>
        <taxon>Bacillales</taxon>
        <taxon>Fictibacillaceae</taxon>
        <taxon>Fictibacillus</taxon>
    </lineage>
</organism>
<dbReference type="EMBL" id="JAIWJX010000002">
    <property type="protein sequence ID" value="MCK6255972.1"/>
    <property type="molecule type" value="Genomic_DNA"/>
</dbReference>
<feature type="transmembrane region" description="Helical" evidence="7">
    <location>
        <begin position="249"/>
        <end position="277"/>
    </location>
</feature>
<gene>
    <name evidence="8" type="ORF">LCY76_05055</name>
</gene>
<evidence type="ECO:0000313" key="8">
    <source>
        <dbReference type="EMBL" id="MCK6255972.1"/>
    </source>
</evidence>
<keyword evidence="2 7" id="KW-0812">Transmembrane</keyword>
<feature type="transmembrane region" description="Helical" evidence="7">
    <location>
        <begin position="81"/>
        <end position="103"/>
    </location>
</feature>
<dbReference type="PANTHER" id="PTHR30520">
    <property type="entry name" value="FORMATE TRANSPORTER-RELATED"/>
    <property type="match status" value="1"/>
</dbReference>
<dbReference type="PANTHER" id="PTHR30520:SF6">
    <property type="entry name" value="FORMATE_NITRATE FAMILY TRANSPORTER (EUROFUNG)"/>
    <property type="match status" value="1"/>
</dbReference>
<proteinExistence type="inferred from homology"/>
<evidence type="ECO:0000256" key="3">
    <source>
        <dbReference type="ARBA" id="ARBA00022989"/>
    </source>
</evidence>
<feature type="transmembrane region" description="Helical" evidence="7">
    <location>
        <begin position="209"/>
        <end position="229"/>
    </location>
</feature>
<dbReference type="InterPro" id="IPR023271">
    <property type="entry name" value="Aquaporin-like"/>
</dbReference>
<evidence type="ECO:0000256" key="5">
    <source>
        <dbReference type="ARBA" id="ARBA00049660"/>
    </source>
</evidence>
<dbReference type="RefSeq" id="WP_248251710.1">
    <property type="nucleotide sequence ID" value="NZ_JAIWJX010000002.1"/>
</dbReference>
<comment type="caution">
    <text evidence="8">The sequence shown here is derived from an EMBL/GenBank/DDBJ whole genome shotgun (WGS) entry which is preliminary data.</text>
</comment>
<dbReference type="AlphaFoldDB" id="A0A9X2BED1"/>
<evidence type="ECO:0000256" key="4">
    <source>
        <dbReference type="ARBA" id="ARBA00023136"/>
    </source>
</evidence>
<evidence type="ECO:0000313" key="9">
    <source>
        <dbReference type="Proteomes" id="UP001139011"/>
    </source>
</evidence>
<dbReference type="GO" id="GO:0015499">
    <property type="term" value="F:formate transmembrane transporter activity"/>
    <property type="evidence" value="ECO:0007669"/>
    <property type="project" value="TreeGrafter"/>
</dbReference>
<dbReference type="GO" id="GO:0005886">
    <property type="term" value="C:plasma membrane"/>
    <property type="evidence" value="ECO:0007669"/>
    <property type="project" value="TreeGrafter"/>
</dbReference>
<reference evidence="8" key="1">
    <citation type="submission" date="2021-09" db="EMBL/GenBank/DDBJ databases">
        <title>Genome analysis of Fictibacillus sp. KIGAM418 isolated from marine sediment.</title>
        <authorList>
            <person name="Seo M.-J."/>
            <person name="Cho E.-S."/>
            <person name="Hwang C.Y."/>
        </authorList>
    </citation>
    <scope>NUCLEOTIDE SEQUENCE</scope>
    <source>
        <strain evidence="8">KIGAM418</strain>
    </source>
</reference>
<dbReference type="InterPro" id="IPR000292">
    <property type="entry name" value="For/NO2_transpt"/>
</dbReference>
<dbReference type="Gene3D" id="1.20.1080.10">
    <property type="entry name" value="Glycerol uptake facilitator protein"/>
    <property type="match status" value="1"/>
</dbReference>
<evidence type="ECO:0000256" key="7">
    <source>
        <dbReference type="SAM" id="Phobius"/>
    </source>
</evidence>
<feature type="transmembrane region" description="Helical" evidence="7">
    <location>
        <begin position="124"/>
        <end position="146"/>
    </location>
</feature>
<evidence type="ECO:0000256" key="6">
    <source>
        <dbReference type="SAM" id="MobiDB-lite"/>
    </source>
</evidence>
<keyword evidence="9" id="KW-1185">Reference proteome</keyword>
<feature type="region of interest" description="Disordered" evidence="6">
    <location>
        <begin position="288"/>
        <end position="315"/>
    </location>
</feature>
<name>A0A9X2BED1_9BACL</name>
<evidence type="ECO:0000256" key="1">
    <source>
        <dbReference type="ARBA" id="ARBA00004141"/>
    </source>
</evidence>
<sequence length="315" mass="34857">MNNKSEHKNAHPKTPQKYPERQYYFPAQIVETFIRKGKESIQTTYLAQLILSSLAGAFIAFGALGSVLLTMDIESAGIVNLMAGIGFMIGYAMVFLSGSILFTEVNILLPSYIMQSKFWISKKLLSFWFICYIGNFVGALFVGFLLNLSGSLHDEFYDYLLTFVEKKMEFTHRGTWGWFQVLFSGILANWLIGAAAVLATAARDVVGKILGIALPVIIFEAGNFQHAVANMGYFSISVLEGFDISWYKFILLNLVPASIGNLIGGGILVSLLLSYAYKEELDEGVLKEEEEAIEEMENKKEAPNGKPAGEPAGHQ</sequence>
<dbReference type="Proteomes" id="UP001139011">
    <property type="component" value="Unassembled WGS sequence"/>
</dbReference>
<keyword evidence="3 7" id="KW-1133">Transmembrane helix</keyword>
<accession>A0A9X2BED1</accession>
<dbReference type="Pfam" id="PF01226">
    <property type="entry name" value="Form_Nir_trans"/>
    <property type="match status" value="1"/>
</dbReference>
<comment type="subcellular location">
    <subcellularLocation>
        <location evidence="1">Membrane</location>
        <topology evidence="1">Multi-pass membrane protein</topology>
    </subcellularLocation>
</comment>
<keyword evidence="4 7" id="KW-0472">Membrane</keyword>
<feature type="transmembrane region" description="Helical" evidence="7">
    <location>
        <begin position="45"/>
        <end position="69"/>
    </location>
</feature>
<evidence type="ECO:0000256" key="2">
    <source>
        <dbReference type="ARBA" id="ARBA00022692"/>
    </source>
</evidence>
<feature type="transmembrane region" description="Helical" evidence="7">
    <location>
        <begin position="178"/>
        <end position="202"/>
    </location>
</feature>
<protein>
    <submittedName>
        <fullName evidence="8">Formate/nitrite transporter family protein</fullName>
    </submittedName>
</protein>
<comment type="similarity">
    <text evidence="5">Belongs to the FNT transporter (TC 1.A.16) family.</text>
</comment>